<proteinExistence type="predicted"/>
<evidence type="ECO:0000313" key="2">
    <source>
        <dbReference type="Proteomes" id="UP001324427"/>
    </source>
</evidence>
<keyword evidence="2" id="KW-1185">Reference proteome</keyword>
<dbReference type="Proteomes" id="UP001324427">
    <property type="component" value="Unassembled WGS sequence"/>
</dbReference>
<organism evidence="1 2">
    <name type="scientific">Oleoguttula mirabilis</name>
    <dbReference type="NCBI Taxonomy" id="1507867"/>
    <lineage>
        <taxon>Eukaryota</taxon>
        <taxon>Fungi</taxon>
        <taxon>Dikarya</taxon>
        <taxon>Ascomycota</taxon>
        <taxon>Pezizomycotina</taxon>
        <taxon>Dothideomycetes</taxon>
        <taxon>Dothideomycetidae</taxon>
        <taxon>Mycosphaerellales</taxon>
        <taxon>Teratosphaeriaceae</taxon>
        <taxon>Oleoguttula</taxon>
    </lineage>
</organism>
<protein>
    <recommendedName>
        <fullName evidence="3">Exported zinc metalloprotease YfgC</fullName>
    </recommendedName>
</protein>
<dbReference type="EMBL" id="JAVFHQ010000035">
    <property type="protein sequence ID" value="KAK4543058.1"/>
    <property type="molecule type" value="Genomic_DNA"/>
</dbReference>
<name>A0AAV9JD31_9PEZI</name>
<comment type="caution">
    <text evidence="1">The sequence shown here is derived from an EMBL/GenBank/DDBJ whole genome shotgun (WGS) entry which is preliminary data.</text>
</comment>
<evidence type="ECO:0000313" key="1">
    <source>
        <dbReference type="EMBL" id="KAK4543058.1"/>
    </source>
</evidence>
<reference evidence="1 2" key="1">
    <citation type="submission" date="2021-11" db="EMBL/GenBank/DDBJ databases">
        <title>Black yeast isolated from Biological Soil Crust.</title>
        <authorList>
            <person name="Kurbessoian T."/>
        </authorList>
    </citation>
    <scope>NUCLEOTIDE SEQUENCE [LARGE SCALE GENOMIC DNA]</scope>
    <source>
        <strain evidence="1 2">CCFEE 5522</strain>
    </source>
</reference>
<dbReference type="AlphaFoldDB" id="A0AAV9JD31"/>
<accession>A0AAV9JD31</accession>
<gene>
    <name evidence="1" type="ORF">LTR36_005835</name>
</gene>
<evidence type="ECO:0008006" key="3">
    <source>
        <dbReference type="Google" id="ProtNLM"/>
    </source>
</evidence>
<sequence>MMQANSYTPQYALNGGVLQNGYRLQHYRHAGNRITDGLAQKAAWLRSIDPAAFQAEVQRAQQMLNEPRYQQAMSRLHKQPEWQPVFSMPKPPDLTALIATGDRDFAVATIEQYLQQYAAWMEQSDPGGLRAERGLELVDRGHTEVCRKRREKLDKQPRCVVQ</sequence>